<feature type="binding site" evidence="12">
    <location>
        <position position="143"/>
    </location>
    <ligand>
        <name>Zn(2+)</name>
        <dbReference type="ChEBI" id="CHEBI:29105"/>
    </ligand>
</feature>
<dbReference type="SUPFAM" id="SSF51556">
    <property type="entry name" value="Metallo-dependent hydrolases"/>
    <property type="match status" value="1"/>
</dbReference>
<dbReference type="EC" id="3.5.1.25" evidence="2"/>
<keyword evidence="4 12" id="KW-0479">Metal-binding</keyword>
<dbReference type="SUPFAM" id="SSF51338">
    <property type="entry name" value="Composite domain of metallo-dependent hydrolases"/>
    <property type="match status" value="1"/>
</dbReference>
<evidence type="ECO:0000256" key="2">
    <source>
        <dbReference type="ARBA" id="ARBA00011899"/>
    </source>
</evidence>
<dbReference type="InterPro" id="IPR003764">
    <property type="entry name" value="GlcNAc_6-P_deAcase"/>
</dbReference>
<evidence type="ECO:0000313" key="14">
    <source>
        <dbReference type="EMBL" id="PTQ55274.1"/>
    </source>
</evidence>
<proteinExistence type="inferred from homology"/>
<comment type="catalytic activity">
    <reaction evidence="7">
        <text>N-acetyl-D-glucosamine 6-phosphate + H2O = D-glucosamine 6-phosphate + acetate</text>
        <dbReference type="Rhea" id="RHEA:22936"/>
        <dbReference type="ChEBI" id="CHEBI:15377"/>
        <dbReference type="ChEBI" id="CHEBI:30089"/>
        <dbReference type="ChEBI" id="CHEBI:57513"/>
        <dbReference type="ChEBI" id="CHEBI:58725"/>
        <dbReference type="EC" id="3.5.1.25"/>
    </reaction>
</comment>
<feature type="binding site" evidence="11">
    <location>
        <begin position="233"/>
        <end position="234"/>
    </location>
    <ligand>
        <name>substrate</name>
    </ligand>
</feature>
<dbReference type="AlphaFoldDB" id="A0A2R6XXX3"/>
<comment type="similarity">
    <text evidence="1 9">Belongs to the metallo-dependent hydrolases superfamily. NagA family.</text>
</comment>
<name>A0A2R6XXX3_9BACL</name>
<dbReference type="PIRSF" id="PIRSF038994">
    <property type="entry name" value="NagA"/>
    <property type="match status" value="1"/>
</dbReference>
<evidence type="ECO:0000259" key="13">
    <source>
        <dbReference type="Pfam" id="PF01979"/>
    </source>
</evidence>
<evidence type="ECO:0000256" key="4">
    <source>
        <dbReference type="ARBA" id="ARBA00022723"/>
    </source>
</evidence>
<evidence type="ECO:0000256" key="5">
    <source>
        <dbReference type="ARBA" id="ARBA00022801"/>
    </source>
</evidence>
<organism evidence="14 15">
    <name type="scientific">Candidatus Carbonibacillus altaicus</name>
    <dbReference type="NCBI Taxonomy" id="2163959"/>
    <lineage>
        <taxon>Bacteria</taxon>
        <taxon>Bacillati</taxon>
        <taxon>Bacillota</taxon>
        <taxon>Bacilli</taxon>
        <taxon>Bacillales</taxon>
        <taxon>Candidatus Carbonibacillus</taxon>
    </lineage>
</organism>
<accession>A0A2R6XXX3</accession>
<dbReference type="PANTHER" id="PTHR11113:SF14">
    <property type="entry name" value="N-ACETYLGLUCOSAMINE-6-PHOSPHATE DEACETYLASE"/>
    <property type="match status" value="1"/>
</dbReference>
<comment type="caution">
    <text evidence="14">The sequence shown here is derived from an EMBL/GenBank/DDBJ whole genome shotgun (WGS) entry which is preliminary data.</text>
</comment>
<keyword evidence="6 9" id="KW-0119">Carbohydrate metabolism</keyword>
<feature type="binding site" evidence="12">
    <location>
        <position position="209"/>
    </location>
    <ligand>
        <name>Zn(2+)</name>
        <dbReference type="ChEBI" id="CHEBI:29105"/>
    </ligand>
</feature>
<feature type="binding site" evidence="11">
    <location>
        <begin position="321"/>
        <end position="323"/>
    </location>
    <ligand>
        <name>substrate</name>
    </ligand>
</feature>
<dbReference type="Gene3D" id="2.30.40.10">
    <property type="entry name" value="Urease, subunit C, domain 1"/>
    <property type="match status" value="1"/>
</dbReference>
<evidence type="ECO:0000256" key="12">
    <source>
        <dbReference type="PIRSR" id="PIRSR038994-3"/>
    </source>
</evidence>
<feature type="active site" description="Proton donor/acceptor" evidence="10">
    <location>
        <position position="288"/>
    </location>
</feature>
<feature type="binding site" evidence="12">
    <location>
        <position position="230"/>
    </location>
    <ligand>
        <name>Zn(2+)</name>
        <dbReference type="ChEBI" id="CHEBI:29105"/>
    </ligand>
</feature>
<comment type="cofactor">
    <cofactor evidence="12">
        <name>a divalent metal cation</name>
        <dbReference type="ChEBI" id="CHEBI:60240"/>
    </cofactor>
    <text evidence="12">Binds 1 divalent metal cation per subunit.</text>
</comment>
<evidence type="ECO:0000313" key="15">
    <source>
        <dbReference type="Proteomes" id="UP000244338"/>
    </source>
</evidence>
<dbReference type="EMBL" id="PEBX01000150">
    <property type="protein sequence ID" value="PTQ55274.1"/>
    <property type="molecule type" value="Genomic_DNA"/>
</dbReference>
<dbReference type="GO" id="GO:0008448">
    <property type="term" value="F:N-acetylglucosamine-6-phosphate deacetylase activity"/>
    <property type="evidence" value="ECO:0007669"/>
    <property type="project" value="UniProtKB-EC"/>
</dbReference>
<evidence type="ECO:0000256" key="9">
    <source>
        <dbReference type="PIRNR" id="PIRNR038994"/>
    </source>
</evidence>
<feature type="binding site" evidence="11">
    <location>
        <position position="241"/>
    </location>
    <ligand>
        <name>substrate</name>
    </ligand>
</feature>
<evidence type="ECO:0000256" key="1">
    <source>
        <dbReference type="ARBA" id="ARBA00010716"/>
    </source>
</evidence>
<dbReference type="Gene3D" id="3.20.20.140">
    <property type="entry name" value="Metal-dependent hydrolases"/>
    <property type="match status" value="1"/>
</dbReference>
<dbReference type="InterPro" id="IPR006680">
    <property type="entry name" value="Amidohydro-rel"/>
</dbReference>
<dbReference type="NCBIfam" id="TIGR00221">
    <property type="entry name" value="nagA"/>
    <property type="match status" value="1"/>
</dbReference>
<gene>
    <name evidence="14" type="ORF">BSOLF_2598</name>
</gene>
<evidence type="ECO:0000256" key="3">
    <source>
        <dbReference type="ARBA" id="ARBA00018029"/>
    </source>
</evidence>
<keyword evidence="5 9" id="KW-0378">Hydrolase</keyword>
<evidence type="ECO:0000256" key="6">
    <source>
        <dbReference type="ARBA" id="ARBA00023277"/>
    </source>
</evidence>
<sequence length="402" mass="43190">MSHYLFLGPRLVRAGEEIPEGYLLLEDGEIRAFGPLDALRTERLVSDSARKVVDLRGSRLTVIPGMIDMHIHGAYGADVMDATPEALRVIAEGLAKDGTTGFLATTMTAPPRDIEAALKNVRDVHEHAKSATFGATLLGVHLEGPFLSPERAGAQSKAYMLPPDSALILNWQHLSGGLIRQVTFAPERAADDAFIKTLLNLGIVPSIGHSDAHHAEVVSAVRAGARQVTHLFNGMRPLHHRDPGVAGTALIEDDLTVELILDGVHWDLSLFKLVYRQKGIDKMLAITDAMRARGLGDGTYTLGGEIVHVEGKRATLGDGTLAGSVLSMQEAFQNAYRLGLPLSDVVRLTSTNAARQLGLSRKKGDIAVGYDADIVLLDGDYQVVATLVRGEVVYSAVGWLHG</sequence>
<comment type="pathway">
    <text evidence="8">Amino-sugar metabolism; N-acetylneuraminate degradation; D-fructose 6-phosphate from N-acetylneuraminate: step 4/5.</text>
</comment>
<protein>
    <recommendedName>
        <fullName evidence="3">N-acetylglucosamine-6-phosphate deacetylase</fullName>
        <ecNumber evidence="2">3.5.1.25</ecNumber>
    </recommendedName>
</protein>
<reference evidence="15" key="1">
    <citation type="journal article" date="2018" name="Sci. Rep.">
        <title>Lignite coal burning seam in the remote Altai Mountains harbors a hydrogen-driven thermophilic microbial community.</title>
        <authorList>
            <person name="Kadnikov V.V."/>
            <person name="Mardanov A.V."/>
            <person name="Ivasenko D.A."/>
            <person name="Antsiferov D.V."/>
            <person name="Beletsky A.V."/>
            <person name="Karnachuk O.V."/>
            <person name="Ravin N.V."/>
        </authorList>
    </citation>
    <scope>NUCLEOTIDE SEQUENCE [LARGE SCALE GENOMIC DNA]</scope>
</reference>
<dbReference type="GO" id="GO:0046872">
    <property type="term" value="F:metal ion binding"/>
    <property type="evidence" value="ECO:0007669"/>
    <property type="project" value="UniProtKB-KW"/>
</dbReference>
<dbReference type="FunFam" id="3.20.20.140:FF:000004">
    <property type="entry name" value="N-acetylglucosamine-6-phosphate deacetylase"/>
    <property type="match status" value="1"/>
</dbReference>
<dbReference type="CDD" id="cd00854">
    <property type="entry name" value="NagA"/>
    <property type="match status" value="1"/>
</dbReference>
<feature type="domain" description="Amidohydrolase-related" evidence="13">
    <location>
        <begin position="61"/>
        <end position="393"/>
    </location>
</feature>
<feature type="binding site" evidence="11">
    <location>
        <position position="265"/>
    </location>
    <ligand>
        <name>substrate</name>
    </ligand>
</feature>
<dbReference type="PANTHER" id="PTHR11113">
    <property type="entry name" value="N-ACETYLGLUCOSAMINE-6-PHOSPHATE DEACETYLASE"/>
    <property type="match status" value="1"/>
</dbReference>
<evidence type="ECO:0000256" key="7">
    <source>
        <dbReference type="ARBA" id="ARBA00047647"/>
    </source>
</evidence>
<dbReference type="InterPro" id="IPR032466">
    <property type="entry name" value="Metal_Hydrolase"/>
</dbReference>
<evidence type="ECO:0000256" key="8">
    <source>
        <dbReference type="ARBA" id="ARBA00060590"/>
    </source>
</evidence>
<feature type="binding site" evidence="11">
    <location>
        <position position="154"/>
    </location>
    <ligand>
        <name>substrate</name>
    </ligand>
</feature>
<dbReference type="Proteomes" id="UP000244338">
    <property type="component" value="Unassembled WGS sequence"/>
</dbReference>
<dbReference type="GO" id="GO:0006046">
    <property type="term" value="P:N-acetylglucosamine catabolic process"/>
    <property type="evidence" value="ECO:0007669"/>
    <property type="project" value="TreeGrafter"/>
</dbReference>
<evidence type="ECO:0000256" key="11">
    <source>
        <dbReference type="PIRSR" id="PIRSR038994-2"/>
    </source>
</evidence>
<dbReference type="Pfam" id="PF01979">
    <property type="entry name" value="Amidohydro_1"/>
    <property type="match status" value="1"/>
</dbReference>
<evidence type="ECO:0000256" key="10">
    <source>
        <dbReference type="PIRSR" id="PIRSR038994-1"/>
    </source>
</evidence>
<dbReference type="InterPro" id="IPR011059">
    <property type="entry name" value="Metal-dep_hydrolase_composite"/>
</dbReference>